<dbReference type="InterPro" id="IPR028979">
    <property type="entry name" value="Ser_kin/Pase_Hpr-like_N_sf"/>
</dbReference>
<gene>
    <name evidence="10" type="ORF">H9Q78_07520</name>
</gene>
<evidence type="ECO:0000256" key="7">
    <source>
        <dbReference type="ARBA" id="ARBA00047820"/>
    </source>
</evidence>
<dbReference type="NCBIfam" id="NF011443">
    <property type="entry name" value="PRK14869.1-5"/>
    <property type="match status" value="1"/>
</dbReference>
<dbReference type="InterPro" id="IPR004097">
    <property type="entry name" value="DHHA2"/>
</dbReference>
<dbReference type="InterPro" id="IPR010766">
    <property type="entry name" value="DRTGG"/>
</dbReference>
<dbReference type="InterPro" id="IPR038763">
    <property type="entry name" value="DHH_sf"/>
</dbReference>
<keyword evidence="8" id="KW-0129">CBS domain</keyword>
<dbReference type="AlphaFoldDB" id="A0A7G9G0L2"/>
<protein>
    <recommendedName>
        <fullName evidence="2">inorganic diphosphatase</fullName>
        <ecNumber evidence="2">3.6.1.1</ecNumber>
    </recommendedName>
    <alternativeName>
        <fullName evidence="6">Pyrophosphate phospho-hydrolase</fullName>
    </alternativeName>
</protein>
<keyword evidence="5" id="KW-0464">Manganese</keyword>
<dbReference type="Gene3D" id="3.40.1390.20">
    <property type="entry name" value="HprK N-terminal domain-like"/>
    <property type="match status" value="1"/>
</dbReference>
<dbReference type="PANTHER" id="PTHR12112:SF22">
    <property type="entry name" value="MANGANESE-DEPENDENT INORGANIC PYROPHOSPHATASE-RELATED"/>
    <property type="match status" value="1"/>
</dbReference>
<dbReference type="KEGG" id="qdo:H9Q78_07520"/>
<evidence type="ECO:0000256" key="4">
    <source>
        <dbReference type="ARBA" id="ARBA00022801"/>
    </source>
</evidence>
<evidence type="ECO:0000313" key="11">
    <source>
        <dbReference type="Proteomes" id="UP000515823"/>
    </source>
</evidence>
<evidence type="ECO:0000256" key="1">
    <source>
        <dbReference type="ARBA" id="ARBA00001936"/>
    </source>
</evidence>
<feature type="domain" description="CBS" evidence="9">
    <location>
        <begin position="255"/>
        <end position="313"/>
    </location>
</feature>
<sequence>MIQEAGRKVIVIGHRNPDTDSICSAIAYARLKQALTGEEHIPCRAGMINPETQYVLEKFNIPVPELREDVRTQIKDIEIRKTKGVRSNISLKKAWSLMKDLGVVTLPITRDNHLEGLITIGDIANSYMNVYDSAILSAACTQYVNIKETLEGIVVVGDEQDYFDKGKVLVAAANPDLMESYIEEHDLVILGNRYESQFCAIEMNAGCIVVCDGAPVSMTIRKLAEERQCTVISTPFDTFTASRLINQSMPIGYFMKTNHIISFDIEDYTDDIKDIMASKRHRDFPILDKDGHYKGMISRRNLLGMKRKQVILVDHNERSQAVEGIEGADILEIIDHHRLGSLETISPVFFRNQPLGCTATIIYQMYKEAGAEICPEVAGLLCSAIVSDTLLYRSPTCTEIDRQAAEILAGIAGVDTKKLAREMFAAGSDLRQKSEKEIFYQDYKVFNMEGTTVGIAQISSMDEEELQNLKERMVPFLEKMKNKHNVDMLFFMLTSILDESTEVLCDSFNGEQLLEQAFPGCRPQNQAVILPGVVSRKKQFVPAMMLVLQG</sequence>
<dbReference type="InterPro" id="IPR038222">
    <property type="entry name" value="DHHA2_dom_sf"/>
</dbReference>
<dbReference type="GO" id="GO:0004427">
    <property type="term" value="F:inorganic diphosphate phosphatase activity"/>
    <property type="evidence" value="ECO:0007669"/>
    <property type="project" value="UniProtKB-EC"/>
</dbReference>
<dbReference type="InterPro" id="IPR046342">
    <property type="entry name" value="CBS_dom_sf"/>
</dbReference>
<accession>A0A7G9G0L2</accession>
<dbReference type="InterPro" id="IPR001667">
    <property type="entry name" value="DDH_dom"/>
</dbReference>
<dbReference type="NCBIfam" id="NF011442">
    <property type="entry name" value="PRK14869.1-4"/>
    <property type="match status" value="1"/>
</dbReference>
<dbReference type="SMART" id="SM01131">
    <property type="entry name" value="DHHA2"/>
    <property type="match status" value="1"/>
</dbReference>
<dbReference type="EMBL" id="CP060634">
    <property type="protein sequence ID" value="QNM04344.1"/>
    <property type="molecule type" value="Genomic_DNA"/>
</dbReference>
<keyword evidence="4 10" id="KW-0378">Hydrolase</keyword>
<organism evidence="10 11">
    <name type="scientific">Qiania dongpingensis</name>
    <dbReference type="NCBI Taxonomy" id="2763669"/>
    <lineage>
        <taxon>Bacteria</taxon>
        <taxon>Bacillati</taxon>
        <taxon>Bacillota</taxon>
        <taxon>Clostridia</taxon>
        <taxon>Lachnospirales</taxon>
        <taxon>Lachnospiraceae</taxon>
        <taxon>Qiania</taxon>
    </lineage>
</organism>
<dbReference type="EC" id="3.6.1.1" evidence="2"/>
<dbReference type="Gene3D" id="3.10.580.10">
    <property type="entry name" value="CBS-domain"/>
    <property type="match status" value="1"/>
</dbReference>
<dbReference type="Proteomes" id="UP000515823">
    <property type="component" value="Chromosome"/>
</dbReference>
<evidence type="ECO:0000256" key="5">
    <source>
        <dbReference type="ARBA" id="ARBA00023211"/>
    </source>
</evidence>
<dbReference type="GO" id="GO:0046872">
    <property type="term" value="F:metal ion binding"/>
    <property type="evidence" value="ECO:0007669"/>
    <property type="project" value="UniProtKB-KW"/>
</dbReference>
<dbReference type="SUPFAM" id="SSF64182">
    <property type="entry name" value="DHH phosphoesterases"/>
    <property type="match status" value="1"/>
</dbReference>
<dbReference type="Pfam" id="PF07085">
    <property type="entry name" value="DRTGG"/>
    <property type="match status" value="1"/>
</dbReference>
<dbReference type="InterPro" id="IPR000644">
    <property type="entry name" value="CBS_dom"/>
</dbReference>
<dbReference type="PANTHER" id="PTHR12112">
    <property type="entry name" value="BNIP - RELATED"/>
    <property type="match status" value="1"/>
</dbReference>
<dbReference type="SUPFAM" id="SSF54631">
    <property type="entry name" value="CBS-domain pair"/>
    <property type="match status" value="1"/>
</dbReference>
<dbReference type="Pfam" id="PF02833">
    <property type="entry name" value="DHHA2"/>
    <property type="match status" value="1"/>
</dbReference>
<name>A0A7G9G0L2_9FIRM</name>
<evidence type="ECO:0000256" key="3">
    <source>
        <dbReference type="ARBA" id="ARBA00022723"/>
    </source>
</evidence>
<dbReference type="GO" id="GO:0005737">
    <property type="term" value="C:cytoplasm"/>
    <property type="evidence" value="ECO:0007669"/>
    <property type="project" value="InterPro"/>
</dbReference>
<comment type="catalytic activity">
    <reaction evidence="7">
        <text>diphosphate + H2O = 2 phosphate + H(+)</text>
        <dbReference type="Rhea" id="RHEA:24576"/>
        <dbReference type="ChEBI" id="CHEBI:15377"/>
        <dbReference type="ChEBI" id="CHEBI:15378"/>
        <dbReference type="ChEBI" id="CHEBI:33019"/>
        <dbReference type="ChEBI" id="CHEBI:43474"/>
        <dbReference type="EC" id="3.6.1.1"/>
    </reaction>
</comment>
<dbReference type="Pfam" id="PF01368">
    <property type="entry name" value="DHH"/>
    <property type="match status" value="1"/>
</dbReference>
<proteinExistence type="predicted"/>
<evidence type="ECO:0000259" key="9">
    <source>
        <dbReference type="PROSITE" id="PS51371"/>
    </source>
</evidence>
<evidence type="ECO:0000313" key="10">
    <source>
        <dbReference type="EMBL" id="QNM04344.1"/>
    </source>
</evidence>
<evidence type="ECO:0000256" key="2">
    <source>
        <dbReference type="ARBA" id="ARBA00012146"/>
    </source>
</evidence>
<dbReference type="FunFam" id="3.90.1640.10:FF:000001">
    <property type="entry name" value="Probable manganese-dependent inorganic pyrophosphatase"/>
    <property type="match status" value="1"/>
</dbReference>
<dbReference type="Gene3D" id="3.10.310.20">
    <property type="entry name" value="DHHA2 domain"/>
    <property type="match status" value="1"/>
</dbReference>
<evidence type="ECO:0000256" key="8">
    <source>
        <dbReference type="PROSITE-ProRule" id="PRU00703"/>
    </source>
</evidence>
<dbReference type="PROSITE" id="PS51371">
    <property type="entry name" value="CBS"/>
    <property type="match status" value="1"/>
</dbReference>
<keyword evidence="3" id="KW-0479">Metal-binding</keyword>
<dbReference type="Gene3D" id="3.90.1640.10">
    <property type="entry name" value="inorganic pyrophosphatase (n-terminal core)"/>
    <property type="match status" value="1"/>
</dbReference>
<comment type="cofactor">
    <cofactor evidence="1">
        <name>Mn(2+)</name>
        <dbReference type="ChEBI" id="CHEBI:29035"/>
    </cofactor>
</comment>
<dbReference type="RefSeq" id="WP_249300634.1">
    <property type="nucleotide sequence ID" value="NZ_CP060634.1"/>
</dbReference>
<reference evidence="10 11" key="1">
    <citation type="submission" date="2020-08" db="EMBL/GenBank/DDBJ databases">
        <authorList>
            <person name="Liu C."/>
            <person name="Sun Q."/>
        </authorList>
    </citation>
    <scope>NUCLEOTIDE SEQUENCE [LARGE SCALE GENOMIC DNA]</scope>
    <source>
        <strain evidence="10 11">NSJ-38</strain>
    </source>
</reference>
<dbReference type="SUPFAM" id="SSF75138">
    <property type="entry name" value="HprK N-terminal domain-like"/>
    <property type="match status" value="1"/>
</dbReference>
<evidence type="ECO:0000256" key="6">
    <source>
        <dbReference type="ARBA" id="ARBA00032535"/>
    </source>
</evidence>
<dbReference type="Pfam" id="PF00571">
    <property type="entry name" value="CBS"/>
    <property type="match status" value="2"/>
</dbReference>
<keyword evidence="11" id="KW-1185">Reference proteome</keyword>